<feature type="transmembrane region" description="Helical" evidence="2">
    <location>
        <begin position="46"/>
        <end position="65"/>
    </location>
</feature>
<keyword evidence="2" id="KW-0472">Membrane</keyword>
<keyword evidence="4" id="KW-1185">Reference proteome</keyword>
<name>A0A0D1J0G8_9MYCO</name>
<evidence type="ECO:0000313" key="3">
    <source>
        <dbReference type="EMBL" id="KIU15053.1"/>
    </source>
</evidence>
<keyword evidence="2" id="KW-1133">Transmembrane helix</keyword>
<feature type="compositionally biased region" description="Basic and acidic residues" evidence="1">
    <location>
        <begin position="148"/>
        <end position="158"/>
    </location>
</feature>
<dbReference type="AlphaFoldDB" id="A0A0D1J0G8"/>
<sequence length="158" mass="16338">MTTPAQDAPLVLPAVAFQPVRLFAISLLVTAIALGGGYAVSGNLKFGAFFGLGMALGLANAMMVRRAVAKVTAKDHPLKMQMAANSAMRLVAISVIALLITWFFKPTGIGVLFGVALFQAILVMSTALPVMKKVRAGQREGGAGADGPEAHDGSEAKD</sequence>
<comment type="caution">
    <text evidence="3">The sequence shown here is derived from an EMBL/GenBank/DDBJ whole genome shotgun (WGS) entry which is preliminary data.</text>
</comment>
<protein>
    <recommendedName>
        <fullName evidence="5">ATP synthase I</fullName>
    </recommendedName>
</protein>
<evidence type="ECO:0008006" key="5">
    <source>
        <dbReference type="Google" id="ProtNLM"/>
    </source>
</evidence>
<feature type="transmembrane region" description="Helical" evidence="2">
    <location>
        <begin position="86"/>
        <end position="104"/>
    </location>
</feature>
<evidence type="ECO:0000256" key="1">
    <source>
        <dbReference type="SAM" id="MobiDB-lite"/>
    </source>
</evidence>
<dbReference type="Proteomes" id="UP000032221">
    <property type="component" value="Unassembled WGS sequence"/>
</dbReference>
<evidence type="ECO:0000313" key="4">
    <source>
        <dbReference type="Proteomes" id="UP000032221"/>
    </source>
</evidence>
<organism evidence="3 4">
    <name type="scientific">Mycolicibacterium llatzerense</name>
    <dbReference type="NCBI Taxonomy" id="280871"/>
    <lineage>
        <taxon>Bacteria</taxon>
        <taxon>Bacillati</taxon>
        <taxon>Actinomycetota</taxon>
        <taxon>Actinomycetes</taxon>
        <taxon>Mycobacteriales</taxon>
        <taxon>Mycobacteriaceae</taxon>
        <taxon>Mycolicibacterium</taxon>
    </lineage>
</organism>
<gene>
    <name evidence="3" type="ORF">TL10_21030</name>
</gene>
<accession>A0A0D1J0G8</accession>
<keyword evidence="2" id="KW-0812">Transmembrane</keyword>
<reference evidence="3 4" key="1">
    <citation type="submission" date="2015-01" db="EMBL/GenBank/DDBJ databases">
        <title>Genome sequence of Mycobacterium llatzerense and Mycobacterium immunogenum recovered from brain abscess.</title>
        <authorList>
            <person name="Greninger A.L."/>
            <person name="Langelier C."/>
            <person name="Cunningham G."/>
            <person name="Chiu C.Y."/>
            <person name="Miller S."/>
        </authorList>
    </citation>
    <scope>NUCLEOTIDE SEQUENCE [LARGE SCALE GENOMIC DNA]</scope>
    <source>
        <strain evidence="3 4">CLUC14</strain>
    </source>
</reference>
<dbReference type="EMBL" id="JXST01000033">
    <property type="protein sequence ID" value="KIU15053.1"/>
    <property type="molecule type" value="Genomic_DNA"/>
</dbReference>
<evidence type="ECO:0000256" key="2">
    <source>
        <dbReference type="SAM" id="Phobius"/>
    </source>
</evidence>
<feature type="transmembrane region" description="Helical" evidence="2">
    <location>
        <begin position="20"/>
        <end position="40"/>
    </location>
</feature>
<feature type="region of interest" description="Disordered" evidence="1">
    <location>
        <begin position="139"/>
        <end position="158"/>
    </location>
</feature>
<dbReference type="OrthoDB" id="3689128at2"/>
<dbReference type="RefSeq" id="WP_043987202.1">
    <property type="nucleotide sequence ID" value="NZ_JXST01000033.1"/>
</dbReference>
<dbReference type="PATRIC" id="fig|280871.6.peg.4355"/>
<dbReference type="STRING" id="280871.TL10_21030"/>
<proteinExistence type="predicted"/>
<feature type="transmembrane region" description="Helical" evidence="2">
    <location>
        <begin position="110"/>
        <end position="130"/>
    </location>
</feature>